<feature type="region of interest" description="Disordered" evidence="1">
    <location>
        <begin position="353"/>
        <end position="382"/>
    </location>
</feature>
<evidence type="ECO:0000313" key="3">
    <source>
        <dbReference type="EMBL" id="CAH1720612.1"/>
    </source>
</evidence>
<feature type="domain" description="CRAL-TRIO" evidence="2">
    <location>
        <begin position="134"/>
        <end position="301"/>
    </location>
</feature>
<dbReference type="AlphaFoldDB" id="A0A9P0NHE7"/>
<keyword evidence="4" id="KW-1185">Reference proteome</keyword>
<protein>
    <recommendedName>
        <fullName evidence="2">CRAL-TRIO domain-containing protein</fullName>
    </recommendedName>
</protein>
<organism evidence="3 4">
    <name type="scientific">Aphis gossypii</name>
    <name type="common">Cotton aphid</name>
    <dbReference type="NCBI Taxonomy" id="80765"/>
    <lineage>
        <taxon>Eukaryota</taxon>
        <taxon>Metazoa</taxon>
        <taxon>Ecdysozoa</taxon>
        <taxon>Arthropoda</taxon>
        <taxon>Hexapoda</taxon>
        <taxon>Insecta</taxon>
        <taxon>Pterygota</taxon>
        <taxon>Neoptera</taxon>
        <taxon>Paraneoptera</taxon>
        <taxon>Hemiptera</taxon>
        <taxon>Sternorrhyncha</taxon>
        <taxon>Aphidomorpha</taxon>
        <taxon>Aphidoidea</taxon>
        <taxon>Aphididae</taxon>
        <taxon>Aphidini</taxon>
        <taxon>Aphis</taxon>
        <taxon>Aphis</taxon>
    </lineage>
</organism>
<evidence type="ECO:0000256" key="1">
    <source>
        <dbReference type="SAM" id="MobiDB-lite"/>
    </source>
</evidence>
<sequence>MPIHTLPSSSYDKHSHAGIPQSVSGKLYRNYRGFTSRKFTKADKMTLVQPTVEMQQHIRTELNEDVSTREKDLEHIKEWLRLQPHLPQFQDDARIMTFLRGCKFSLEKTKRKLDMYFTMRAAVPEFFSNRDPTLPEIKEVMRVANVPPLPGLTPNGRRVVMMSGVDLEQMAASVADGMKVVLMIGDIRLKEENVGVAGDVYILDASVATPQNFANHFAKFTPSLIKKFLICVQEAYPVKLKEVHVINVSPLVDTIINFVKPFLKEKIRNRIHVHSSLDSLNEFVPREMLPEEYGGKAGPMADINRNIKIIIQLIITIEHDNIIMFFFFFTALGQWYEKMVTYKDWFKEQEKIKADESRRPGKPKTHDDLFGMEGSFKQLSID</sequence>
<dbReference type="GO" id="GO:0016020">
    <property type="term" value="C:membrane"/>
    <property type="evidence" value="ECO:0007669"/>
    <property type="project" value="TreeGrafter"/>
</dbReference>
<name>A0A9P0NHE7_APHGO</name>
<dbReference type="EMBL" id="OU899035">
    <property type="protein sequence ID" value="CAH1720612.1"/>
    <property type="molecule type" value="Genomic_DNA"/>
</dbReference>
<evidence type="ECO:0000313" key="4">
    <source>
        <dbReference type="Proteomes" id="UP001154329"/>
    </source>
</evidence>
<reference evidence="3" key="1">
    <citation type="submission" date="2022-02" db="EMBL/GenBank/DDBJ databases">
        <authorList>
            <person name="King R."/>
        </authorList>
    </citation>
    <scope>NUCLEOTIDE SEQUENCE</scope>
</reference>
<dbReference type="InterPro" id="IPR036273">
    <property type="entry name" value="CRAL/TRIO_N_dom_sf"/>
</dbReference>
<dbReference type="InterPro" id="IPR036865">
    <property type="entry name" value="CRAL-TRIO_dom_sf"/>
</dbReference>
<feature type="compositionally biased region" description="Basic and acidic residues" evidence="1">
    <location>
        <begin position="353"/>
        <end position="369"/>
    </location>
</feature>
<dbReference type="Pfam" id="PF00650">
    <property type="entry name" value="CRAL_TRIO"/>
    <property type="match status" value="1"/>
</dbReference>
<dbReference type="GO" id="GO:1902936">
    <property type="term" value="F:phosphatidylinositol bisphosphate binding"/>
    <property type="evidence" value="ECO:0007669"/>
    <property type="project" value="TreeGrafter"/>
</dbReference>
<dbReference type="SMART" id="SM00516">
    <property type="entry name" value="SEC14"/>
    <property type="match status" value="1"/>
</dbReference>
<accession>A0A9P0NHE7</accession>
<dbReference type="SUPFAM" id="SSF46938">
    <property type="entry name" value="CRAL/TRIO N-terminal domain"/>
    <property type="match status" value="1"/>
</dbReference>
<reference evidence="3" key="2">
    <citation type="submission" date="2022-10" db="EMBL/GenBank/DDBJ databases">
        <authorList>
            <consortium name="ENA_rothamsted_submissions"/>
            <consortium name="culmorum"/>
            <person name="King R."/>
        </authorList>
    </citation>
    <scope>NUCLEOTIDE SEQUENCE</scope>
</reference>
<proteinExistence type="predicted"/>
<dbReference type="Gene3D" id="1.10.8.20">
    <property type="entry name" value="N-terminal domain of phosphatidylinositol transfer protein sec14p"/>
    <property type="match status" value="1"/>
</dbReference>
<dbReference type="InterPro" id="IPR001251">
    <property type="entry name" value="CRAL-TRIO_dom"/>
</dbReference>
<gene>
    <name evidence="3" type="ORF">APHIGO_LOCUS4055</name>
</gene>
<dbReference type="PROSITE" id="PS50191">
    <property type="entry name" value="CRAL_TRIO"/>
    <property type="match status" value="1"/>
</dbReference>
<dbReference type="PANTHER" id="PTHR10174">
    <property type="entry name" value="ALPHA-TOCOPHEROL TRANSFER PROTEIN-RELATED"/>
    <property type="match status" value="1"/>
</dbReference>
<dbReference type="PRINTS" id="PR00180">
    <property type="entry name" value="CRETINALDHBP"/>
</dbReference>
<dbReference type="Proteomes" id="UP001154329">
    <property type="component" value="Chromosome 2"/>
</dbReference>
<evidence type="ECO:0000259" key="2">
    <source>
        <dbReference type="PROSITE" id="PS50191"/>
    </source>
</evidence>
<dbReference type="CDD" id="cd00170">
    <property type="entry name" value="SEC14"/>
    <property type="match status" value="1"/>
</dbReference>
<dbReference type="SUPFAM" id="SSF52087">
    <property type="entry name" value="CRAL/TRIO domain"/>
    <property type="match status" value="1"/>
</dbReference>
<dbReference type="Gene3D" id="3.40.525.10">
    <property type="entry name" value="CRAL-TRIO lipid binding domain"/>
    <property type="match status" value="1"/>
</dbReference>
<dbReference type="PANTHER" id="PTHR10174:SF230">
    <property type="entry name" value="ALPHA-TOCOPHEROL TRANSFER PROTEIN-LIKE"/>
    <property type="match status" value="1"/>
</dbReference>